<dbReference type="EMBL" id="LGUV01000050">
    <property type="protein sequence ID" value="KOG56405.1"/>
    <property type="molecule type" value="Genomic_DNA"/>
</dbReference>
<dbReference type="GO" id="GO:0016787">
    <property type="term" value="F:hydrolase activity"/>
    <property type="evidence" value="ECO:0007669"/>
    <property type="project" value="UniProtKB-KW"/>
</dbReference>
<dbReference type="GO" id="GO:0046872">
    <property type="term" value="F:metal ion binding"/>
    <property type="evidence" value="ECO:0007669"/>
    <property type="project" value="UniProtKB-KW"/>
</dbReference>
<keyword evidence="4" id="KW-0460">Magnesium</keyword>
<dbReference type="Gene3D" id="3.40.50.1010">
    <property type="entry name" value="5'-nuclease"/>
    <property type="match status" value="1"/>
</dbReference>
<comment type="caution">
    <text evidence="6">The sequence shown here is derived from an EMBL/GenBank/DDBJ whole genome shotgun (WGS) entry which is preliminary data.</text>
</comment>
<keyword evidence="2" id="KW-0479">Metal-binding</keyword>
<evidence type="ECO:0000259" key="5">
    <source>
        <dbReference type="Pfam" id="PF13638"/>
    </source>
</evidence>
<evidence type="ECO:0000256" key="4">
    <source>
        <dbReference type="ARBA" id="ARBA00022842"/>
    </source>
</evidence>
<evidence type="ECO:0000256" key="1">
    <source>
        <dbReference type="ARBA" id="ARBA00022722"/>
    </source>
</evidence>
<organism evidence="6 7">
    <name type="scientific">Streptomyces virginiae</name>
    <name type="common">Streptomyces cinnamonensis</name>
    <dbReference type="NCBI Taxonomy" id="1961"/>
    <lineage>
        <taxon>Bacteria</taxon>
        <taxon>Bacillati</taxon>
        <taxon>Actinomycetota</taxon>
        <taxon>Actinomycetes</taxon>
        <taxon>Kitasatosporales</taxon>
        <taxon>Streptomycetaceae</taxon>
        <taxon>Streptomyces</taxon>
    </lineage>
</organism>
<dbReference type="PANTHER" id="PTHR16161">
    <property type="entry name" value="TRANSCRIPTIONAL PROTEIN SWT1"/>
    <property type="match status" value="1"/>
</dbReference>
<accession>A0A0L8N1J1</accession>
<keyword evidence="1" id="KW-0540">Nuclease</keyword>
<dbReference type="InterPro" id="IPR029060">
    <property type="entry name" value="PIN-like_dom_sf"/>
</dbReference>
<evidence type="ECO:0000256" key="3">
    <source>
        <dbReference type="ARBA" id="ARBA00022801"/>
    </source>
</evidence>
<evidence type="ECO:0000256" key="2">
    <source>
        <dbReference type="ARBA" id="ARBA00022723"/>
    </source>
</evidence>
<dbReference type="PANTHER" id="PTHR16161:SF0">
    <property type="entry name" value="TRANSCRIPTIONAL PROTEIN SWT1"/>
    <property type="match status" value="1"/>
</dbReference>
<dbReference type="InterPro" id="IPR052626">
    <property type="entry name" value="SWT1_Regulator"/>
</dbReference>
<dbReference type="GO" id="GO:0004518">
    <property type="term" value="F:nuclease activity"/>
    <property type="evidence" value="ECO:0007669"/>
    <property type="project" value="UniProtKB-KW"/>
</dbReference>
<evidence type="ECO:0000313" key="7">
    <source>
        <dbReference type="Proteomes" id="UP000037084"/>
    </source>
</evidence>
<sequence length="271" mass="30114">MRLKPGYTLDIADKDLAAALGKWRNLHDNQDQLWIRYFRTVTDTHNLLSQSLTDPDLGAGLYDGHYWQLTGTAGSPLMHGTLVREVRRQIAAIERAQEELKQLRLYAERPGVAIVYDTNALNHWPRPDEVKWTEVLREQGLEGKLARLVIPLVVIDELDLQKGGTNPLSEKATKAIRYLEKSLSGTGPGQSVGVRGDATLEVRMDPPGHRRGAPDMEILMCAAELDQLGVQTRVLSNDFGLHLRARSMSLVPMRLPAAQQRKAPPQPAPGA</sequence>
<dbReference type="PATRIC" id="fig|1961.12.peg.1724"/>
<dbReference type="Proteomes" id="UP000037084">
    <property type="component" value="Unassembled WGS sequence"/>
</dbReference>
<dbReference type="SUPFAM" id="SSF88723">
    <property type="entry name" value="PIN domain-like"/>
    <property type="match status" value="1"/>
</dbReference>
<protein>
    <recommendedName>
        <fullName evidence="5">PIN domain-containing protein</fullName>
    </recommendedName>
</protein>
<evidence type="ECO:0000313" key="6">
    <source>
        <dbReference type="EMBL" id="KOG56405.1"/>
    </source>
</evidence>
<dbReference type="AlphaFoldDB" id="A0A0L8N1J1"/>
<dbReference type="OrthoDB" id="5145858at2"/>
<feature type="domain" description="PIN" evidence="5">
    <location>
        <begin position="115"/>
        <end position="249"/>
    </location>
</feature>
<reference evidence="7" key="1">
    <citation type="submission" date="2015-07" db="EMBL/GenBank/DDBJ databases">
        <authorList>
            <consortium name="Consortium for Microbial Forensics and Genomics (microFORGE)"/>
            <person name="Knight B.M."/>
            <person name="Roberts D.P."/>
            <person name="Lin D."/>
            <person name="Hari K."/>
            <person name="Fletcher J."/>
            <person name="Melcher U."/>
            <person name="Blagden T."/>
            <person name="Winegar R.A."/>
        </authorList>
    </citation>
    <scope>NUCLEOTIDE SEQUENCE [LARGE SCALE GENOMIC DNA]</scope>
    <source>
        <strain evidence="7">NRRL B-1447</strain>
    </source>
</reference>
<gene>
    <name evidence="6" type="ORF">ADK75_07520</name>
</gene>
<dbReference type="InterPro" id="IPR002716">
    <property type="entry name" value="PIN_dom"/>
</dbReference>
<dbReference type="RefSeq" id="WP_053169056.1">
    <property type="nucleotide sequence ID" value="NZ_LGUV01000050.1"/>
</dbReference>
<proteinExistence type="predicted"/>
<keyword evidence="3" id="KW-0378">Hydrolase</keyword>
<dbReference type="Pfam" id="PF13638">
    <property type="entry name" value="PIN_4"/>
    <property type="match status" value="1"/>
</dbReference>
<name>A0A0L8N1J1_STRVG</name>